<dbReference type="PROSITE" id="PS50994">
    <property type="entry name" value="INTEGRASE"/>
    <property type="match status" value="1"/>
</dbReference>
<dbReference type="VEuPathDB" id="CryptoDB:GNI_161920"/>
<keyword evidence="3" id="KW-1185">Reference proteome</keyword>
<dbReference type="RefSeq" id="XP_011133069.1">
    <property type="nucleotide sequence ID" value="XM_011134767.1"/>
</dbReference>
<sequence length="195" mass="21664">MQLDGQSWWLLVVVDHATRYMGAWITSTVTAAQTAHIFLRGWVTPFGVPRVVLTENGTSFRGAFHDMVAGALGCVHLTTATYRPQGNGIHEASHKALRSGSKALWQEGHRDLGRMVAAVCRTHNTTPHISTGVTPYEALFGRPPYFARLQEVTGTMTEEQRSRGNRAWRHRCVRGCKGPCSQIGRSRSRARMTYG</sequence>
<name>A0A023AZG3_GRENI</name>
<accession>A0A023AZG3</accession>
<reference evidence="2" key="1">
    <citation type="submission" date="2013-12" db="EMBL/GenBank/DDBJ databases">
        <authorList>
            <person name="Omoto C.K."/>
            <person name="Sibley D."/>
            <person name="Venepally P."/>
            <person name="Hadjithomas M."/>
            <person name="Karamycheva S."/>
            <person name="Brunk B."/>
            <person name="Roos D."/>
            <person name="Caler E."/>
            <person name="Lorenzi H."/>
        </authorList>
    </citation>
    <scope>NUCLEOTIDE SEQUENCE</scope>
</reference>
<dbReference type="PANTHER" id="PTHR37984">
    <property type="entry name" value="PROTEIN CBG26694"/>
    <property type="match status" value="1"/>
</dbReference>
<evidence type="ECO:0000313" key="2">
    <source>
        <dbReference type="EMBL" id="EZG43700.1"/>
    </source>
</evidence>
<dbReference type="GeneID" id="22915610"/>
<comment type="caution">
    <text evidence="2">The sequence shown here is derived from an EMBL/GenBank/DDBJ whole genome shotgun (WGS) entry which is preliminary data.</text>
</comment>
<evidence type="ECO:0000313" key="3">
    <source>
        <dbReference type="Proteomes" id="UP000019763"/>
    </source>
</evidence>
<evidence type="ECO:0000259" key="1">
    <source>
        <dbReference type="PROSITE" id="PS50994"/>
    </source>
</evidence>
<dbReference type="InterPro" id="IPR036397">
    <property type="entry name" value="RNaseH_sf"/>
</dbReference>
<dbReference type="InterPro" id="IPR001584">
    <property type="entry name" value="Integrase_cat-core"/>
</dbReference>
<dbReference type="PANTHER" id="PTHR37984:SF15">
    <property type="entry name" value="INTEGRASE CATALYTIC DOMAIN-CONTAINING PROTEIN"/>
    <property type="match status" value="1"/>
</dbReference>
<gene>
    <name evidence="2" type="ORF">GNI_161920</name>
</gene>
<proteinExistence type="predicted"/>
<dbReference type="OrthoDB" id="423151at2759"/>
<dbReference type="Proteomes" id="UP000019763">
    <property type="component" value="Unassembled WGS sequence"/>
</dbReference>
<organism evidence="2 3">
    <name type="scientific">Gregarina niphandrodes</name>
    <name type="common">Septate eugregarine</name>
    <dbReference type="NCBI Taxonomy" id="110365"/>
    <lineage>
        <taxon>Eukaryota</taxon>
        <taxon>Sar</taxon>
        <taxon>Alveolata</taxon>
        <taxon>Apicomplexa</taxon>
        <taxon>Conoidasida</taxon>
        <taxon>Gregarinasina</taxon>
        <taxon>Eugregarinorida</taxon>
        <taxon>Gregarinidae</taxon>
        <taxon>Gregarina</taxon>
    </lineage>
</organism>
<dbReference type="GO" id="GO:0003676">
    <property type="term" value="F:nucleic acid binding"/>
    <property type="evidence" value="ECO:0007669"/>
    <property type="project" value="InterPro"/>
</dbReference>
<dbReference type="GO" id="GO:0015074">
    <property type="term" value="P:DNA integration"/>
    <property type="evidence" value="ECO:0007669"/>
    <property type="project" value="InterPro"/>
</dbReference>
<dbReference type="InterPro" id="IPR050951">
    <property type="entry name" value="Retrovirus_Pol_polyprotein"/>
</dbReference>
<dbReference type="Gene3D" id="3.30.420.10">
    <property type="entry name" value="Ribonuclease H-like superfamily/Ribonuclease H"/>
    <property type="match status" value="1"/>
</dbReference>
<dbReference type="InterPro" id="IPR012337">
    <property type="entry name" value="RNaseH-like_sf"/>
</dbReference>
<dbReference type="EMBL" id="AFNH02001207">
    <property type="protein sequence ID" value="EZG43700.1"/>
    <property type="molecule type" value="Genomic_DNA"/>
</dbReference>
<protein>
    <submittedName>
        <fullName evidence="2">Integrase core domain protein</fullName>
    </submittedName>
</protein>
<dbReference type="AlphaFoldDB" id="A0A023AZG3"/>
<feature type="domain" description="Integrase catalytic" evidence="1">
    <location>
        <begin position="1"/>
        <end position="143"/>
    </location>
</feature>
<dbReference type="eggNOG" id="KOG0017">
    <property type="taxonomic scope" value="Eukaryota"/>
</dbReference>
<dbReference type="SUPFAM" id="SSF53098">
    <property type="entry name" value="Ribonuclease H-like"/>
    <property type="match status" value="1"/>
</dbReference>